<feature type="domain" description="Golvesin/Xly CBD-like" evidence="2">
    <location>
        <begin position="886"/>
        <end position="973"/>
    </location>
</feature>
<feature type="region of interest" description="Disordered" evidence="1">
    <location>
        <begin position="1"/>
        <end position="34"/>
    </location>
</feature>
<dbReference type="Pfam" id="PF25275">
    <property type="entry name" value="Golvesin_C"/>
    <property type="match status" value="1"/>
</dbReference>
<feature type="compositionally biased region" description="Polar residues" evidence="1">
    <location>
        <begin position="1"/>
        <end position="11"/>
    </location>
</feature>
<organism evidence="3 4">
    <name type="scientific">Embleya hyalina</name>
    <dbReference type="NCBI Taxonomy" id="516124"/>
    <lineage>
        <taxon>Bacteria</taxon>
        <taxon>Bacillati</taxon>
        <taxon>Actinomycetota</taxon>
        <taxon>Actinomycetes</taxon>
        <taxon>Kitasatosporales</taxon>
        <taxon>Streptomycetaceae</taxon>
        <taxon>Embleya</taxon>
    </lineage>
</organism>
<name>A0A401YYK9_9ACTN</name>
<evidence type="ECO:0000259" key="2">
    <source>
        <dbReference type="Pfam" id="PF25275"/>
    </source>
</evidence>
<reference evidence="3 4" key="1">
    <citation type="submission" date="2018-12" db="EMBL/GenBank/DDBJ databases">
        <title>Draft genome sequence of Embleya hyalina NBRC 13850T.</title>
        <authorList>
            <person name="Komaki H."/>
            <person name="Hosoyama A."/>
            <person name="Kimura A."/>
            <person name="Ichikawa N."/>
            <person name="Tamura T."/>
        </authorList>
    </citation>
    <scope>NUCLEOTIDE SEQUENCE [LARGE SCALE GENOMIC DNA]</scope>
    <source>
        <strain evidence="3 4">NBRC 13850</strain>
    </source>
</reference>
<dbReference type="SUPFAM" id="SSF63829">
    <property type="entry name" value="Calcium-dependent phosphotriesterase"/>
    <property type="match status" value="1"/>
</dbReference>
<accession>A0A401YYK9</accession>
<dbReference type="EMBL" id="BIFH01000034">
    <property type="protein sequence ID" value="GCD99630.1"/>
    <property type="molecule type" value="Genomic_DNA"/>
</dbReference>
<protein>
    <submittedName>
        <fullName evidence="3">Type IV secretion protein Rhs</fullName>
    </submittedName>
</protein>
<evidence type="ECO:0000313" key="3">
    <source>
        <dbReference type="EMBL" id="GCD99630.1"/>
    </source>
</evidence>
<comment type="caution">
    <text evidence="3">The sequence shown here is derived from an EMBL/GenBank/DDBJ whole genome shotgun (WGS) entry which is preliminary data.</text>
</comment>
<proteinExistence type="predicted"/>
<sequence>MAITTLASGTAANAGERKSATPAAPAGSQDRAWTTTGDADGFHVMVADAKDQYGWRTAASLSEPGFDTDTWIGNACVTGSGQRAVVVYAPRTFTNKPQLMARGGFTAIVDLASGQVTKLDLQASLSYYNPGCGVDEGAILTQSPGEDKTSTRLVRVDAATGALSPAVETKGQVTSAVPAKDGSIVAADGGALVKIEANGASTRLAATRGVPFRLTADRDGGVVYLDKLTAPQAKSAAAERLTATQIRKPEPKKTKPTELAAGPLAETGLARDAAGTVYVTGPVKQTADKLPDVVRLLPTAPKDAKVGTRGESVLTRTAWADGKDTRIDPDEAVAVRPVSIDLTVRATGRTASAVVDPAAKPGPNIVQGKDRSPKLPAPKDQPQAALAGGGQSLTDPRPPGSSTQIVEAERTCAVPRNDPSNQAMQPKPRQVEWAVDQAIVGNLDNKVSRPANWKNLGMPAYQPQAMFPLQALSGGGSRVPAQVMLGVTAQESNMWQASRTTVPGVTGNPLIGNYYGINYYDGNPANDWDIDWSKADCGYGITQVTDHMRLAGREDGKLPAWDYQQQRAVALDYTANIAAGLQILTEKWNVTHDNGLIVNNGNSAKIENWYFALWAYNSGFYPNPGDGGPWGVGWANNPANPEWDAGRLPFLEKGDGSDNYPDAAHPQDWPYQEKVIGWAGHPLEGLESPGKMVAGYRQAWWNGRDGDATTVGTAKYYRAQAKPPEGLFCAPENACDATKITDAASNDPGVGPCTRADHKCWWNKPATYKLDCDYSCGNDLVRFNTTYPEEPDGTAYPPACTLNGLPAGALVVDDVPDNVPSIRPDCGHSWTNAGTFTMTFGNDPNAGTFPAKVDTHQLGAGFGGHFYFAHTRRDDPKGQLLKVLGEWAFNQAVTGPAKVFVHLPDHGAQTKQATYEIENGWGKPVRRTISQAGATNRWVELGVFRFAGVPKIRLNSITADGTGDQDVAFDAVAVAPGNYAVGGLDITVPEPDPTAPDPVDNQPRLVNGFSAASQTAKLGSDPAAPKCGPIDPATGAQWCTSIGQVGSTPSRAATPPIASVINGPVDWCNNGNLIGDWMNRDAACLGSMSPLNAELKKDGTTIGTAQFIYKHEIELDIAGINFQEWVYLKPVKIDPALQSINVAMTFTCTAPPPAAPACDTHVTTTGATSWMPTDLHEVRMLVDHSWTGTSSKNELNLGWFAMVTAPFIPTASTGWWEWQDPKFQVRCDRIVPGKFPGCVFPAYGYAYPVNTKKYPVAAAYYWIMQQRMISPKNPHPGQLPDNLLDDHPLHRHDDRASNYNVICDNTFAAHQQVSNYPEPAQCDEFPIASSKESGAMKGATSGNQCAQIVAWPMGGKKWNVTMDENYPAADWQNLVCGRATMTKSQNEGAFNWLGVRFKDFRILDGDPFYIKIPGFQNCNPDIACVVTLP</sequence>
<feature type="region of interest" description="Disordered" evidence="1">
    <location>
        <begin position="353"/>
        <end position="404"/>
    </location>
</feature>
<evidence type="ECO:0000313" key="4">
    <source>
        <dbReference type="Proteomes" id="UP000286931"/>
    </source>
</evidence>
<evidence type="ECO:0000256" key="1">
    <source>
        <dbReference type="SAM" id="MobiDB-lite"/>
    </source>
</evidence>
<dbReference type="RefSeq" id="WP_126641426.1">
    <property type="nucleotide sequence ID" value="NZ_BIFH01000034.1"/>
</dbReference>
<dbReference type="OrthoDB" id="5503950at2"/>
<keyword evidence="4" id="KW-1185">Reference proteome</keyword>
<gene>
    <name evidence="3" type="ORF">EHYA_07352</name>
</gene>
<dbReference type="InterPro" id="IPR033803">
    <property type="entry name" value="CBD-like_Golvesin-Xly"/>
</dbReference>
<dbReference type="Proteomes" id="UP000286931">
    <property type="component" value="Unassembled WGS sequence"/>
</dbReference>